<protein>
    <submittedName>
        <fullName evidence="1">DUF2911 domain-containing protein</fullName>
    </submittedName>
</protein>
<dbReference type="AlphaFoldDB" id="A0A538U6P4"/>
<comment type="caution">
    <text evidence="1">The sequence shown here is derived from an EMBL/GenBank/DDBJ whole genome shotgun (WGS) entry which is preliminary data.</text>
</comment>
<accession>A0A538U6P4</accession>
<evidence type="ECO:0000313" key="1">
    <source>
        <dbReference type="EMBL" id="TMQ71574.1"/>
    </source>
</evidence>
<dbReference type="InterPro" id="IPR021314">
    <property type="entry name" value="DUF2911"/>
</dbReference>
<name>A0A538U6P4_UNCEI</name>
<organism evidence="1 2">
    <name type="scientific">Eiseniibacteriota bacterium</name>
    <dbReference type="NCBI Taxonomy" id="2212470"/>
    <lineage>
        <taxon>Bacteria</taxon>
        <taxon>Candidatus Eiseniibacteriota</taxon>
    </lineage>
</organism>
<dbReference type="Pfam" id="PF11138">
    <property type="entry name" value="DUF2911"/>
    <property type="match status" value="1"/>
</dbReference>
<feature type="non-terminal residue" evidence="1">
    <location>
        <position position="1"/>
    </location>
</feature>
<reference evidence="1 2" key="1">
    <citation type="journal article" date="2019" name="Nat. Microbiol.">
        <title>Mediterranean grassland soil C-N compound turnover is dependent on rainfall and depth, and is mediated by genomically divergent microorganisms.</title>
        <authorList>
            <person name="Diamond S."/>
            <person name="Andeer P.F."/>
            <person name="Li Z."/>
            <person name="Crits-Christoph A."/>
            <person name="Burstein D."/>
            <person name="Anantharaman K."/>
            <person name="Lane K.R."/>
            <person name="Thomas B.C."/>
            <person name="Pan C."/>
            <person name="Northen T.R."/>
            <person name="Banfield J.F."/>
        </authorList>
    </citation>
    <scope>NUCLEOTIDE SEQUENCE [LARGE SCALE GENOMIC DNA]</scope>
    <source>
        <strain evidence="1">WS_11</strain>
    </source>
</reference>
<proteinExistence type="predicted"/>
<sequence>SVVVTPPGAEAPTQTVEVTPGADSLRMQTRNGNGAPTSTSVAMVPGMLVVPGSSPWSGYEAVLMGFVKSQADSLRTTMYLLGAGNTDWLSLHRLGPDSVSIFNGHQDQFHARVDKTGRLLGVLPIAGTGKVSVERVASLDVAALAASFAAREQSGGGLGVLSPRDTVRAMAGGAALWIDYGRPAKRGRVVYGGIVPYGEVWRTGANAATQFKTDKALDFGGTVVPAGFYTLWTIPGAAGWKLVVNSETGQWGTAHKAEKDLYTIDMTVSPLPAVIERFTIAIVPGADGGTLDLDWDTTRASAAFTVKP</sequence>
<gene>
    <name evidence="1" type="ORF">E6K81_09745</name>
</gene>
<dbReference type="EMBL" id="VBPB01000156">
    <property type="protein sequence ID" value="TMQ71574.1"/>
    <property type="molecule type" value="Genomic_DNA"/>
</dbReference>
<evidence type="ECO:0000313" key="2">
    <source>
        <dbReference type="Proteomes" id="UP000319771"/>
    </source>
</evidence>
<dbReference type="Proteomes" id="UP000319771">
    <property type="component" value="Unassembled WGS sequence"/>
</dbReference>